<evidence type="ECO:0000256" key="2">
    <source>
        <dbReference type="ARBA" id="ARBA00008520"/>
    </source>
</evidence>
<accession>A0A0J9E5T8</accession>
<evidence type="ECO:0000313" key="4">
    <source>
        <dbReference type="EMBL" id="KMW58031.1"/>
    </source>
</evidence>
<dbReference type="InterPro" id="IPR006059">
    <property type="entry name" value="SBP"/>
</dbReference>
<keyword evidence="3" id="KW-0732">Signal</keyword>
<dbReference type="PATRIC" id="fig|1675527.3.peg.3141"/>
<keyword evidence="5" id="KW-1185">Reference proteome</keyword>
<organism evidence="4 5">
    <name type="scientific">Candidatus Rhodobacter oscarellae</name>
    <dbReference type="NCBI Taxonomy" id="1675527"/>
    <lineage>
        <taxon>Bacteria</taxon>
        <taxon>Pseudomonadati</taxon>
        <taxon>Pseudomonadota</taxon>
        <taxon>Alphaproteobacteria</taxon>
        <taxon>Rhodobacterales</taxon>
        <taxon>Rhodobacter group</taxon>
        <taxon>Rhodobacter</taxon>
    </lineage>
</organism>
<reference evidence="4 5" key="1">
    <citation type="submission" date="2015-06" db="EMBL/GenBank/DDBJ databases">
        <title>Draft genome sequence of an Alphaproteobacteria species associated to the Mediterranean sponge Oscarella lobularis.</title>
        <authorList>
            <person name="Jourda C."/>
            <person name="Santini S."/>
            <person name="Claverie J.-M."/>
        </authorList>
    </citation>
    <scope>NUCLEOTIDE SEQUENCE [LARGE SCALE GENOMIC DNA]</scope>
    <source>
        <strain evidence="4">IGS</strain>
    </source>
</reference>
<evidence type="ECO:0000313" key="5">
    <source>
        <dbReference type="Proteomes" id="UP000037178"/>
    </source>
</evidence>
<comment type="subcellular location">
    <subcellularLocation>
        <location evidence="1">Periplasm</location>
    </subcellularLocation>
</comment>
<dbReference type="InterPro" id="IPR050490">
    <property type="entry name" value="Bact_solute-bd_prot1"/>
</dbReference>
<feature type="chain" id="PRO_5005318258" evidence="3">
    <location>
        <begin position="25"/>
        <end position="412"/>
    </location>
</feature>
<dbReference type="AlphaFoldDB" id="A0A0J9E5T8"/>
<dbReference type="Proteomes" id="UP000037178">
    <property type="component" value="Unassembled WGS sequence"/>
</dbReference>
<dbReference type="STRING" id="1675527.AIOL_003001"/>
<feature type="signal peptide" evidence="3">
    <location>
        <begin position="1"/>
        <end position="24"/>
    </location>
</feature>
<comment type="caution">
    <text evidence="4">The sequence shown here is derived from an EMBL/GenBank/DDBJ whole genome shotgun (WGS) entry which is preliminary data.</text>
</comment>
<evidence type="ECO:0000256" key="3">
    <source>
        <dbReference type="SAM" id="SignalP"/>
    </source>
</evidence>
<dbReference type="Pfam" id="PF01547">
    <property type="entry name" value="SBP_bac_1"/>
    <property type="match status" value="1"/>
</dbReference>
<gene>
    <name evidence="4" type="ORF">AIOL_003001</name>
</gene>
<dbReference type="EMBL" id="LFTY01000002">
    <property type="protein sequence ID" value="KMW58031.1"/>
    <property type="molecule type" value="Genomic_DNA"/>
</dbReference>
<dbReference type="RefSeq" id="WP_049643686.1">
    <property type="nucleotide sequence ID" value="NZ_LFTY01000002.1"/>
</dbReference>
<dbReference type="Gene3D" id="3.40.190.10">
    <property type="entry name" value="Periplasmic binding protein-like II"/>
    <property type="match status" value="2"/>
</dbReference>
<comment type="similarity">
    <text evidence="2">Belongs to the bacterial solute-binding protein 1 family.</text>
</comment>
<name>A0A0J9E5T8_9RHOB</name>
<dbReference type="GO" id="GO:0042597">
    <property type="term" value="C:periplasmic space"/>
    <property type="evidence" value="ECO:0007669"/>
    <property type="project" value="UniProtKB-SubCell"/>
</dbReference>
<dbReference type="PANTHER" id="PTHR43649">
    <property type="entry name" value="ARABINOSE-BINDING PROTEIN-RELATED"/>
    <property type="match status" value="1"/>
</dbReference>
<evidence type="ECO:0000256" key="1">
    <source>
        <dbReference type="ARBA" id="ARBA00004418"/>
    </source>
</evidence>
<protein>
    <submittedName>
        <fullName evidence="4">N-Acetyl-D-glucosamine ABC transport system, sugar-binding protein</fullName>
    </submittedName>
</protein>
<sequence>MKRMITGAAVAATTLALTATTALSEGELVISANTSDAAPRAAFEAVVDKFRTANPDIDVQFNVIEHEAYKTAIRNFLVADEGPDVGFWFAGNRMAGFVEKGLFADISDVWAENGLAETMASTMPSITFDGKQYGLPYSYYQWGIYYREDVFADNGVGVPATYDDLLAACETLNAAGIAPVTIGTKFLWTAAGWFDYLNMRTNGLEFHIDLMLGKAKYNDDRVVATMANWRKALDAGCFIENHQNYSWQEAQPPLINGEAAMYLIGNFLVPNLPEDTVANMNFFQFPDITPGMARGEDAPTDLVFVPANAQNKDNAKKFLAFLSQPENAEAINQALQTLPPNSEAKPLNDKFLNAGAAMLAQSQTAQFYDRDTTPEMAKVGMQGFQDFMLNPDDVLEILDELEEERARIFGDL</sequence>
<dbReference type="OrthoDB" id="2509690at2"/>
<dbReference type="SUPFAM" id="SSF53850">
    <property type="entry name" value="Periplasmic binding protein-like II"/>
    <property type="match status" value="1"/>
</dbReference>
<proteinExistence type="inferred from homology"/>